<organism evidence="4 5">
    <name type="scientific">Pseudonocardia thermophila</name>
    <dbReference type="NCBI Taxonomy" id="1848"/>
    <lineage>
        <taxon>Bacteria</taxon>
        <taxon>Bacillati</taxon>
        <taxon>Actinomycetota</taxon>
        <taxon>Actinomycetes</taxon>
        <taxon>Pseudonocardiales</taxon>
        <taxon>Pseudonocardiaceae</taxon>
        <taxon>Pseudonocardia</taxon>
    </lineage>
</organism>
<dbReference type="STRING" id="1848.SAMN05443637_11096"/>
<reference evidence="4 5" key="1">
    <citation type="submission" date="2016-11" db="EMBL/GenBank/DDBJ databases">
        <authorList>
            <person name="Jaros S."/>
            <person name="Januszkiewicz K."/>
            <person name="Wedrychowicz H."/>
        </authorList>
    </citation>
    <scope>NUCLEOTIDE SEQUENCE [LARGE SCALE GENOMIC DNA]</scope>
    <source>
        <strain evidence="4 5">DSM 43832</strain>
    </source>
</reference>
<evidence type="ECO:0000256" key="1">
    <source>
        <dbReference type="SAM" id="MobiDB-lite"/>
    </source>
</evidence>
<dbReference type="EMBL" id="FRAP01000010">
    <property type="protein sequence ID" value="SHK69020.1"/>
    <property type="molecule type" value="Genomic_DNA"/>
</dbReference>
<accession>A0A1M6UIP5</accession>
<gene>
    <name evidence="4" type="ORF">SAMN05443637_11096</name>
</gene>
<dbReference type="AlphaFoldDB" id="A0A1M6UIP5"/>
<name>A0A1M6UIP5_PSETH</name>
<keyword evidence="5" id="KW-1185">Reference proteome</keyword>
<evidence type="ECO:0000313" key="4">
    <source>
        <dbReference type="EMBL" id="SHK69020.1"/>
    </source>
</evidence>
<feature type="chain" id="PRO_5012387165" evidence="2">
    <location>
        <begin position="28"/>
        <end position="665"/>
    </location>
</feature>
<dbReference type="Gene3D" id="3.10.310.50">
    <property type="match status" value="1"/>
</dbReference>
<evidence type="ECO:0000259" key="3">
    <source>
        <dbReference type="Pfam" id="PF04536"/>
    </source>
</evidence>
<sequence>MRTLRSLAAVVAAVVVLLLAGGSVALADPPLRAQERITDRAGVLDPAAKRRVEEAIRQLQAEKRIDLFVVFVNSFDGRTAEQWARASGQLTGLGTDDVLMAVAVRDREYYVQTGPRMTDLDQDVLDKILAQDVEPRLAANDWAGAALALADDLRRGGPDSSGSGPSTLSVVGGIAAVGGIAVVGGGAYLLSRRRKKAQGESGPSEPAVPEDEFSDLSREELAFQASQALLDVDNAVQRSEQELSAARAHFGEEATAPFAAALEQSKADMLRAFEIRQQLDDDIPETEAQQRAMNAEIIRACKAADERLDAQVAAFDHLRSLEANAPAFIDGLAQRLAQVQQRVPAVTDAWTALKNRYAPTATAPVAENVEQATRLIAGAATEIEQARAELVQPGPAAAVISGRAAEDALTQAETLLDGIGRRAAELADAAHRYLQAKAEIAQDLAEARALAAQPGQVGAQVGPLVARAEAAIAAADQAATGPQPDPLEALRLLDEANTALDAGIADARAEQERLRRAAAALEQALLTARSSVAAANDFIVTRRGAVGSTARTRLAEAQRHLQLAQQGTDPAAALRDAQIADRMAQEALRLAQSDVSQWNGPGGGNLGIDLGSLVLGGILSGGFSGGGHHHRHRGGGGFGGSGGFGRGGGFGGGGGGGGFGGGGRF</sequence>
<evidence type="ECO:0000313" key="5">
    <source>
        <dbReference type="Proteomes" id="UP000184363"/>
    </source>
</evidence>
<feature type="region of interest" description="Disordered" evidence="1">
    <location>
        <begin position="196"/>
        <end position="215"/>
    </location>
</feature>
<protein>
    <submittedName>
        <fullName evidence="4">Uncharacterized membrane protein YgcG, contains a TPM-fold domain</fullName>
    </submittedName>
</protein>
<dbReference type="Proteomes" id="UP000184363">
    <property type="component" value="Unassembled WGS sequence"/>
</dbReference>
<feature type="signal peptide" evidence="2">
    <location>
        <begin position="1"/>
        <end position="27"/>
    </location>
</feature>
<feature type="domain" description="TPM" evidence="3">
    <location>
        <begin position="37"/>
        <end position="154"/>
    </location>
</feature>
<dbReference type="RefSeq" id="WP_073457597.1">
    <property type="nucleotide sequence ID" value="NZ_FRAP01000010.1"/>
</dbReference>
<keyword evidence="2" id="KW-0732">Signal</keyword>
<dbReference type="InterPro" id="IPR007621">
    <property type="entry name" value="TPM_dom"/>
</dbReference>
<evidence type="ECO:0000256" key="2">
    <source>
        <dbReference type="SAM" id="SignalP"/>
    </source>
</evidence>
<proteinExistence type="predicted"/>
<dbReference type="Pfam" id="PF04536">
    <property type="entry name" value="TPM_phosphatase"/>
    <property type="match status" value="1"/>
</dbReference>